<dbReference type="PANTHER" id="PTHR33365:SF4">
    <property type="entry name" value="CYCLOCHLOROTINE BIOSYNTHESIS PROTEIN O"/>
    <property type="match status" value="1"/>
</dbReference>
<dbReference type="GeneID" id="8110078"/>
<sequence>MFGALYRIKMDEEENEEKENLLETDTTTIRPPAKRNNQILRLLFIIGVSLNTLFGILGIFTFASFLNSGKSSYENGFDTDLEPAREKIDLIVKTFTGGVELDDAGNFYTDDGGHEYVGPPGPEVDEAWETLLGLNLDLDEDEVVLKGSTFQWPESGNYFTGIDVYHSLHCLNRLRQAIYPEYYTRIFNHPSDPSRKNHIETLDHCINHIRQAIQCHADLTPMEWRLDGNKIILKTNTQHTCRNFEQINGWALSKRTKFEDIHSWRNGSLQIVD</sequence>
<dbReference type="InParanoid" id="B8M0Q6"/>
<evidence type="ECO:0000256" key="1">
    <source>
        <dbReference type="ARBA" id="ARBA00004685"/>
    </source>
</evidence>
<dbReference type="PANTHER" id="PTHR33365">
    <property type="entry name" value="YALI0B05434P"/>
    <property type="match status" value="1"/>
</dbReference>
<dbReference type="Proteomes" id="UP000001745">
    <property type="component" value="Unassembled WGS sequence"/>
</dbReference>
<dbReference type="GO" id="GO:0043386">
    <property type="term" value="P:mycotoxin biosynthetic process"/>
    <property type="evidence" value="ECO:0007669"/>
    <property type="project" value="InterPro"/>
</dbReference>
<comment type="pathway">
    <text evidence="1">Mycotoxin biosynthesis.</text>
</comment>
<dbReference type="InterPro" id="IPR021765">
    <property type="entry name" value="UstYa-like"/>
</dbReference>
<keyword evidence="3" id="KW-1133">Transmembrane helix</keyword>
<reference evidence="5" key="1">
    <citation type="journal article" date="2015" name="Genome Announc.">
        <title>Genome sequence of the AIDS-associated pathogen Penicillium marneffei (ATCC18224) and its near taxonomic relative Talaromyces stipitatus (ATCC10500).</title>
        <authorList>
            <person name="Nierman W.C."/>
            <person name="Fedorova-Abrams N.D."/>
            <person name="Andrianopoulos A."/>
        </authorList>
    </citation>
    <scope>NUCLEOTIDE SEQUENCE [LARGE SCALE GENOMIC DNA]</scope>
    <source>
        <strain evidence="5">ATCC 10500 / CBS 375.48 / QM 6759 / NRRL 1006</strain>
    </source>
</reference>
<protein>
    <recommendedName>
        <fullName evidence="6">Tat pathway signal sequence</fullName>
    </recommendedName>
</protein>
<keyword evidence="3" id="KW-0472">Membrane</keyword>
<keyword evidence="3" id="KW-0812">Transmembrane</keyword>
<dbReference type="VEuPathDB" id="FungiDB:TSTA_086720"/>
<evidence type="ECO:0000256" key="3">
    <source>
        <dbReference type="SAM" id="Phobius"/>
    </source>
</evidence>
<dbReference type="OrthoDB" id="4222962at2759"/>
<dbReference type="OMA" id="DMFHTLH"/>
<dbReference type="EMBL" id="EQ962653">
    <property type="protein sequence ID" value="EED21439.1"/>
    <property type="molecule type" value="Genomic_DNA"/>
</dbReference>
<dbReference type="PhylomeDB" id="B8M0Q6"/>
<dbReference type="RefSeq" id="XP_002478402.1">
    <property type="nucleotide sequence ID" value="XM_002478357.1"/>
</dbReference>
<evidence type="ECO:0000313" key="5">
    <source>
        <dbReference type="Proteomes" id="UP000001745"/>
    </source>
</evidence>
<evidence type="ECO:0000256" key="2">
    <source>
        <dbReference type="ARBA" id="ARBA00035112"/>
    </source>
</evidence>
<accession>B8M0Q6</accession>
<evidence type="ECO:0008006" key="6">
    <source>
        <dbReference type="Google" id="ProtNLM"/>
    </source>
</evidence>
<gene>
    <name evidence="4" type="ORF">TSTA_086720</name>
</gene>
<dbReference type="Pfam" id="PF11807">
    <property type="entry name" value="UstYa"/>
    <property type="match status" value="1"/>
</dbReference>
<feature type="transmembrane region" description="Helical" evidence="3">
    <location>
        <begin position="39"/>
        <end position="66"/>
    </location>
</feature>
<evidence type="ECO:0000313" key="4">
    <source>
        <dbReference type="EMBL" id="EED21439.1"/>
    </source>
</evidence>
<keyword evidence="5" id="KW-1185">Reference proteome</keyword>
<dbReference type="AlphaFoldDB" id="B8M0Q6"/>
<dbReference type="HOGENOM" id="CLU_042941_2_3_1"/>
<comment type="similarity">
    <text evidence="2">Belongs to the ustYa family.</text>
</comment>
<organism evidence="4 5">
    <name type="scientific">Talaromyces stipitatus (strain ATCC 10500 / CBS 375.48 / QM 6759 / NRRL 1006)</name>
    <name type="common">Penicillium stipitatum</name>
    <dbReference type="NCBI Taxonomy" id="441959"/>
    <lineage>
        <taxon>Eukaryota</taxon>
        <taxon>Fungi</taxon>
        <taxon>Dikarya</taxon>
        <taxon>Ascomycota</taxon>
        <taxon>Pezizomycotina</taxon>
        <taxon>Eurotiomycetes</taxon>
        <taxon>Eurotiomycetidae</taxon>
        <taxon>Eurotiales</taxon>
        <taxon>Trichocomaceae</taxon>
        <taxon>Talaromyces</taxon>
        <taxon>Talaromyces sect. Talaromyces</taxon>
    </lineage>
</organism>
<dbReference type="eggNOG" id="ENOG502SR2C">
    <property type="taxonomic scope" value="Eukaryota"/>
</dbReference>
<dbReference type="STRING" id="441959.B8M0Q6"/>
<name>B8M0Q6_TALSN</name>
<proteinExistence type="inferred from homology"/>